<dbReference type="GO" id="GO:0003677">
    <property type="term" value="F:DNA binding"/>
    <property type="evidence" value="ECO:0007669"/>
    <property type="project" value="UniProtKB-KW"/>
</dbReference>
<dbReference type="Proteomes" id="UP000461730">
    <property type="component" value="Unassembled WGS sequence"/>
</dbReference>
<evidence type="ECO:0000256" key="1">
    <source>
        <dbReference type="ARBA" id="ARBA00022553"/>
    </source>
</evidence>
<keyword evidence="2" id="KW-0238">DNA-binding</keyword>
<dbReference type="InterPro" id="IPR058245">
    <property type="entry name" value="NreC/VraR/RcsB-like_REC"/>
</dbReference>
<dbReference type="InterPro" id="IPR039420">
    <property type="entry name" value="WalR-like"/>
</dbReference>
<dbReference type="Pfam" id="PF00196">
    <property type="entry name" value="GerE"/>
    <property type="match status" value="1"/>
</dbReference>
<feature type="domain" description="Response regulatory" evidence="5">
    <location>
        <begin position="8"/>
        <end position="124"/>
    </location>
</feature>
<dbReference type="GO" id="GO:0000160">
    <property type="term" value="P:phosphorelay signal transduction system"/>
    <property type="evidence" value="ECO:0007669"/>
    <property type="project" value="InterPro"/>
</dbReference>
<organism evidence="6 7">
    <name type="scientific">Chitinophaga tropicalis</name>
    <dbReference type="NCBI Taxonomy" id="2683588"/>
    <lineage>
        <taxon>Bacteria</taxon>
        <taxon>Pseudomonadati</taxon>
        <taxon>Bacteroidota</taxon>
        <taxon>Chitinophagia</taxon>
        <taxon>Chitinophagales</taxon>
        <taxon>Chitinophagaceae</taxon>
        <taxon>Chitinophaga</taxon>
    </lineage>
</organism>
<dbReference type="InterPro" id="IPR016032">
    <property type="entry name" value="Sig_transdc_resp-reg_C-effctor"/>
</dbReference>
<accession>A0A7K1U5H5</accession>
<dbReference type="SUPFAM" id="SSF46894">
    <property type="entry name" value="C-terminal effector domain of the bipartite response regulators"/>
    <property type="match status" value="1"/>
</dbReference>
<dbReference type="PROSITE" id="PS50110">
    <property type="entry name" value="RESPONSE_REGULATORY"/>
    <property type="match status" value="1"/>
</dbReference>
<feature type="modified residue" description="4-aspartylphosphate" evidence="3">
    <location>
        <position position="59"/>
    </location>
</feature>
<dbReference type="SMART" id="SM00421">
    <property type="entry name" value="HTH_LUXR"/>
    <property type="match status" value="1"/>
</dbReference>
<dbReference type="EMBL" id="WRXN01000005">
    <property type="protein sequence ID" value="MVT09225.1"/>
    <property type="molecule type" value="Genomic_DNA"/>
</dbReference>
<feature type="domain" description="HTH luxR-type" evidence="4">
    <location>
        <begin position="142"/>
        <end position="207"/>
    </location>
</feature>
<dbReference type="SMART" id="SM00448">
    <property type="entry name" value="REC"/>
    <property type="match status" value="1"/>
</dbReference>
<dbReference type="AlphaFoldDB" id="A0A7K1U5H5"/>
<dbReference type="Gene3D" id="3.40.50.2300">
    <property type="match status" value="1"/>
</dbReference>
<sequence>MNIPALISIVLADDHVLFTDGICSLLSGEPHIRIVGSARDGHMLMELLPGVRPDVVMLDINMPFINGLEATRQIRQFYPDIRIVVLSSYRDIHLIDQARVNGANGYLAKNCSKTELIRTIELVAAGQSCFPAGHTPAGNNTSVLKPYNLTRRETEILQLINRQYTNQQIADSLFLSIYTIETHRKNIMQKLRLRSPVALTRFLLENGL</sequence>
<dbReference type="GO" id="GO:0006355">
    <property type="term" value="P:regulation of DNA-templated transcription"/>
    <property type="evidence" value="ECO:0007669"/>
    <property type="project" value="InterPro"/>
</dbReference>
<dbReference type="PRINTS" id="PR00038">
    <property type="entry name" value="HTHLUXR"/>
</dbReference>
<dbReference type="InterPro" id="IPR000792">
    <property type="entry name" value="Tscrpt_reg_LuxR_C"/>
</dbReference>
<dbReference type="PANTHER" id="PTHR43214">
    <property type="entry name" value="TWO-COMPONENT RESPONSE REGULATOR"/>
    <property type="match status" value="1"/>
</dbReference>
<keyword evidence="7" id="KW-1185">Reference proteome</keyword>
<evidence type="ECO:0000313" key="6">
    <source>
        <dbReference type="EMBL" id="MVT09225.1"/>
    </source>
</evidence>
<dbReference type="CDD" id="cd17535">
    <property type="entry name" value="REC_NarL-like"/>
    <property type="match status" value="1"/>
</dbReference>
<dbReference type="InterPro" id="IPR001789">
    <property type="entry name" value="Sig_transdc_resp-reg_receiver"/>
</dbReference>
<dbReference type="Pfam" id="PF00072">
    <property type="entry name" value="Response_reg"/>
    <property type="match status" value="1"/>
</dbReference>
<reference evidence="6 7" key="1">
    <citation type="submission" date="2019-12" db="EMBL/GenBank/DDBJ databases">
        <title>Chitinophaga sp. strain ysch24 (GDMCC 1.1355), whole genome shotgun sequence.</title>
        <authorList>
            <person name="Zhang X."/>
        </authorList>
    </citation>
    <scope>NUCLEOTIDE SEQUENCE [LARGE SCALE GENOMIC DNA]</scope>
    <source>
        <strain evidence="7">ysch24</strain>
    </source>
</reference>
<evidence type="ECO:0000313" key="7">
    <source>
        <dbReference type="Proteomes" id="UP000461730"/>
    </source>
</evidence>
<name>A0A7K1U5H5_9BACT</name>
<dbReference type="SUPFAM" id="SSF52172">
    <property type="entry name" value="CheY-like"/>
    <property type="match status" value="1"/>
</dbReference>
<evidence type="ECO:0000259" key="4">
    <source>
        <dbReference type="PROSITE" id="PS50043"/>
    </source>
</evidence>
<comment type="caution">
    <text evidence="6">The sequence shown here is derived from an EMBL/GenBank/DDBJ whole genome shotgun (WGS) entry which is preliminary data.</text>
</comment>
<proteinExistence type="predicted"/>
<dbReference type="PANTHER" id="PTHR43214:SF43">
    <property type="entry name" value="TWO-COMPONENT RESPONSE REGULATOR"/>
    <property type="match status" value="1"/>
</dbReference>
<protein>
    <submittedName>
        <fullName evidence="6">Response regulator</fullName>
    </submittedName>
</protein>
<dbReference type="RefSeq" id="WP_157306655.1">
    <property type="nucleotide sequence ID" value="NZ_WRXN01000005.1"/>
</dbReference>
<dbReference type="InterPro" id="IPR011006">
    <property type="entry name" value="CheY-like_superfamily"/>
</dbReference>
<evidence type="ECO:0000256" key="2">
    <source>
        <dbReference type="ARBA" id="ARBA00023125"/>
    </source>
</evidence>
<evidence type="ECO:0000259" key="5">
    <source>
        <dbReference type="PROSITE" id="PS50110"/>
    </source>
</evidence>
<evidence type="ECO:0000256" key="3">
    <source>
        <dbReference type="PROSITE-ProRule" id="PRU00169"/>
    </source>
</evidence>
<dbReference type="PROSITE" id="PS50043">
    <property type="entry name" value="HTH_LUXR_2"/>
    <property type="match status" value="1"/>
</dbReference>
<keyword evidence="1 3" id="KW-0597">Phosphoprotein</keyword>
<gene>
    <name evidence="6" type="ORF">GO493_13220</name>
</gene>
<dbReference type="CDD" id="cd06170">
    <property type="entry name" value="LuxR_C_like"/>
    <property type="match status" value="1"/>
</dbReference>